<dbReference type="InterPro" id="IPR036890">
    <property type="entry name" value="HATPase_C_sf"/>
</dbReference>
<dbReference type="FunFam" id="1.10.287.130:FF:000008">
    <property type="entry name" value="Two-component sensor histidine kinase"/>
    <property type="match status" value="1"/>
</dbReference>
<dbReference type="InterPro" id="IPR050351">
    <property type="entry name" value="BphY/WalK/GraS-like"/>
</dbReference>
<keyword evidence="11 12" id="KW-0472">Membrane</keyword>
<keyword evidence="6" id="KW-0808">Transferase</keyword>
<comment type="subcellular location">
    <subcellularLocation>
        <location evidence="2">Cell membrane</location>
    </subcellularLocation>
</comment>
<dbReference type="Pfam" id="PF02518">
    <property type="entry name" value="HATPase_c"/>
    <property type="match status" value="1"/>
</dbReference>
<dbReference type="Proteomes" id="UP000637359">
    <property type="component" value="Unassembled WGS sequence"/>
</dbReference>
<evidence type="ECO:0000256" key="10">
    <source>
        <dbReference type="ARBA" id="ARBA00023012"/>
    </source>
</evidence>
<keyword evidence="12" id="KW-0812">Transmembrane</keyword>
<keyword evidence="10" id="KW-0902">Two-component regulatory system</keyword>
<evidence type="ECO:0000256" key="6">
    <source>
        <dbReference type="ARBA" id="ARBA00022679"/>
    </source>
</evidence>
<dbReference type="InterPro" id="IPR000700">
    <property type="entry name" value="PAS-assoc_C"/>
</dbReference>
<dbReference type="GO" id="GO:0016036">
    <property type="term" value="P:cellular response to phosphate starvation"/>
    <property type="evidence" value="ECO:0007669"/>
    <property type="project" value="TreeGrafter"/>
</dbReference>
<dbReference type="SMART" id="SM00388">
    <property type="entry name" value="HisKA"/>
    <property type="match status" value="1"/>
</dbReference>
<evidence type="ECO:0000256" key="12">
    <source>
        <dbReference type="SAM" id="Phobius"/>
    </source>
</evidence>
<dbReference type="PROSITE" id="PS50109">
    <property type="entry name" value="HIS_KIN"/>
    <property type="match status" value="1"/>
</dbReference>
<dbReference type="CDD" id="cd00082">
    <property type="entry name" value="HisKA"/>
    <property type="match status" value="1"/>
</dbReference>
<dbReference type="GO" id="GO:0000155">
    <property type="term" value="F:phosphorelay sensor kinase activity"/>
    <property type="evidence" value="ECO:0007669"/>
    <property type="project" value="InterPro"/>
</dbReference>
<dbReference type="CDD" id="cd00130">
    <property type="entry name" value="PAS"/>
    <property type="match status" value="1"/>
</dbReference>
<dbReference type="Pfam" id="PF13426">
    <property type="entry name" value="PAS_9"/>
    <property type="match status" value="1"/>
</dbReference>
<dbReference type="CDD" id="cd00075">
    <property type="entry name" value="HATPase"/>
    <property type="match status" value="1"/>
</dbReference>
<comment type="catalytic activity">
    <reaction evidence="1">
        <text>ATP + protein L-histidine = ADP + protein N-phospho-L-histidine.</text>
        <dbReference type="EC" id="2.7.13.3"/>
    </reaction>
</comment>
<dbReference type="GO" id="GO:0005886">
    <property type="term" value="C:plasma membrane"/>
    <property type="evidence" value="ECO:0007669"/>
    <property type="project" value="UniProtKB-SubCell"/>
</dbReference>
<dbReference type="NCBIfam" id="NF046044">
    <property type="entry name" value="PnpS"/>
    <property type="match status" value="1"/>
</dbReference>
<dbReference type="PROSITE" id="PS50112">
    <property type="entry name" value="PAS"/>
    <property type="match status" value="1"/>
</dbReference>
<feature type="transmembrane region" description="Helical" evidence="12">
    <location>
        <begin position="12"/>
        <end position="30"/>
    </location>
</feature>
<keyword evidence="5" id="KW-0597">Phosphoprotein</keyword>
<dbReference type="RefSeq" id="WP_186870199.1">
    <property type="nucleotide sequence ID" value="NZ_JACOOL010000008.1"/>
</dbReference>
<proteinExistence type="predicted"/>
<evidence type="ECO:0000256" key="3">
    <source>
        <dbReference type="ARBA" id="ARBA00012438"/>
    </source>
</evidence>
<dbReference type="SMART" id="SM00387">
    <property type="entry name" value="HATPase_c"/>
    <property type="match status" value="1"/>
</dbReference>
<comment type="caution">
    <text evidence="16">The sequence shown here is derived from an EMBL/GenBank/DDBJ whole genome shotgun (WGS) entry which is preliminary data.</text>
</comment>
<gene>
    <name evidence="16" type="ORF">H8S33_11780</name>
</gene>
<dbReference type="EMBL" id="JACOOL010000008">
    <property type="protein sequence ID" value="MBC5637487.1"/>
    <property type="molecule type" value="Genomic_DNA"/>
</dbReference>
<dbReference type="Gene3D" id="3.30.565.10">
    <property type="entry name" value="Histidine kinase-like ATPase, C-terminal domain"/>
    <property type="match status" value="1"/>
</dbReference>
<dbReference type="Gene3D" id="3.30.450.20">
    <property type="entry name" value="PAS domain"/>
    <property type="match status" value="1"/>
</dbReference>
<dbReference type="NCBIfam" id="TIGR00229">
    <property type="entry name" value="sensory_box"/>
    <property type="match status" value="1"/>
</dbReference>
<dbReference type="GO" id="GO:0005524">
    <property type="term" value="F:ATP binding"/>
    <property type="evidence" value="ECO:0007669"/>
    <property type="project" value="UniProtKB-KW"/>
</dbReference>
<keyword evidence="8" id="KW-0418">Kinase</keyword>
<dbReference type="AlphaFoldDB" id="A0A923L6U2"/>
<dbReference type="InterPro" id="IPR035965">
    <property type="entry name" value="PAS-like_dom_sf"/>
</dbReference>
<dbReference type="FunFam" id="3.30.565.10:FF:000023">
    <property type="entry name" value="PAS domain-containing sensor histidine kinase"/>
    <property type="match status" value="1"/>
</dbReference>
<evidence type="ECO:0000256" key="8">
    <source>
        <dbReference type="ARBA" id="ARBA00022777"/>
    </source>
</evidence>
<evidence type="ECO:0000259" key="13">
    <source>
        <dbReference type="PROSITE" id="PS50109"/>
    </source>
</evidence>
<dbReference type="InterPro" id="IPR004358">
    <property type="entry name" value="Sig_transdc_His_kin-like_C"/>
</dbReference>
<keyword evidence="9" id="KW-0067">ATP-binding</keyword>
<feature type="domain" description="PAS" evidence="14">
    <location>
        <begin position="114"/>
        <end position="150"/>
    </location>
</feature>
<evidence type="ECO:0000256" key="11">
    <source>
        <dbReference type="ARBA" id="ARBA00023136"/>
    </source>
</evidence>
<keyword evidence="17" id="KW-1185">Reference proteome</keyword>
<evidence type="ECO:0000313" key="16">
    <source>
        <dbReference type="EMBL" id="MBC5637487.1"/>
    </source>
</evidence>
<evidence type="ECO:0000256" key="2">
    <source>
        <dbReference type="ARBA" id="ARBA00004236"/>
    </source>
</evidence>
<dbReference type="SUPFAM" id="SSF47384">
    <property type="entry name" value="Homodimeric domain of signal transducing histidine kinase"/>
    <property type="match status" value="1"/>
</dbReference>
<dbReference type="InterPro" id="IPR003594">
    <property type="entry name" value="HATPase_dom"/>
</dbReference>
<dbReference type="PANTHER" id="PTHR45453:SF1">
    <property type="entry name" value="PHOSPHATE REGULON SENSOR PROTEIN PHOR"/>
    <property type="match status" value="1"/>
</dbReference>
<dbReference type="EC" id="2.7.13.3" evidence="3"/>
<dbReference type="Gene3D" id="1.10.287.130">
    <property type="match status" value="1"/>
</dbReference>
<dbReference type="Pfam" id="PF00512">
    <property type="entry name" value="HisKA"/>
    <property type="match status" value="1"/>
</dbReference>
<dbReference type="PANTHER" id="PTHR45453">
    <property type="entry name" value="PHOSPHATE REGULON SENSOR PROTEIN PHOR"/>
    <property type="match status" value="1"/>
</dbReference>
<dbReference type="SUPFAM" id="SSF55874">
    <property type="entry name" value="ATPase domain of HSP90 chaperone/DNA topoisomerase II/histidine kinase"/>
    <property type="match status" value="1"/>
</dbReference>
<evidence type="ECO:0000259" key="15">
    <source>
        <dbReference type="PROSITE" id="PS50113"/>
    </source>
</evidence>
<feature type="domain" description="PAC" evidence="15">
    <location>
        <begin position="183"/>
        <end position="235"/>
    </location>
</feature>
<evidence type="ECO:0000256" key="9">
    <source>
        <dbReference type="ARBA" id="ARBA00022840"/>
    </source>
</evidence>
<accession>A0A923L6U2</accession>
<dbReference type="PROSITE" id="PS50113">
    <property type="entry name" value="PAC"/>
    <property type="match status" value="1"/>
</dbReference>
<keyword evidence="12" id="KW-1133">Transmembrane helix</keyword>
<dbReference type="InterPro" id="IPR000014">
    <property type="entry name" value="PAS"/>
</dbReference>
<dbReference type="InterPro" id="IPR003661">
    <property type="entry name" value="HisK_dim/P_dom"/>
</dbReference>
<evidence type="ECO:0000313" key="17">
    <source>
        <dbReference type="Proteomes" id="UP000637359"/>
    </source>
</evidence>
<evidence type="ECO:0000256" key="5">
    <source>
        <dbReference type="ARBA" id="ARBA00022553"/>
    </source>
</evidence>
<evidence type="ECO:0000256" key="4">
    <source>
        <dbReference type="ARBA" id="ARBA00022475"/>
    </source>
</evidence>
<dbReference type="InterPro" id="IPR005467">
    <property type="entry name" value="His_kinase_dom"/>
</dbReference>
<protein>
    <recommendedName>
        <fullName evidence="3">histidine kinase</fullName>
        <ecNumber evidence="3">2.7.13.3</ecNumber>
    </recommendedName>
</protein>
<keyword evidence="4" id="KW-1003">Cell membrane</keyword>
<feature type="domain" description="Histidine kinase" evidence="13">
    <location>
        <begin position="239"/>
        <end position="456"/>
    </location>
</feature>
<sequence length="456" mass="52031">MRFLSLKPVLRYALIILFIVVSTGIVFSFFMSNYIVLLLVLLTEFIVLMMMLHYVFDKYVKPIQKATNTLDELVKGNFRARMHHPVSGSMASLLMQINKLARSLSELSINEKMQAEQLTTVIENIQSGLILIDEKGYIHLVNRNFLGLFGNKKERDYIGYLYYDVLDHEKIHKTIQQTFLYEEKVKDSLIIENGHKQYFEIIGAPIFDEKNMLKGAVIVLYDITELKKLEAMRKDFVANVSHELKTPITSIRGFAETLLDDNNLHDVDTAKQFLSIINEESKRLQMLIQDLLSLSKLEKDDSKIELATVHFTELVDEVMPVINQQAENNGITLHVESGENIEFKAEHSGVKQVMINLLVNAISYTPKGGGVTLLAEELEEYIHLQVSDTGIGIPKESLPRIFERFYRVDKARSRNTGGTGLGLAIVKHIVELHQGKIEVESEVNVGTTFHVYFPKR</sequence>
<name>A0A923L6U2_9BACI</name>
<organism evidence="16 17">
    <name type="scientific">Ornithinibacillus hominis</name>
    <dbReference type="NCBI Taxonomy" id="2763055"/>
    <lineage>
        <taxon>Bacteria</taxon>
        <taxon>Bacillati</taxon>
        <taxon>Bacillota</taxon>
        <taxon>Bacilli</taxon>
        <taxon>Bacillales</taxon>
        <taxon>Bacillaceae</taxon>
        <taxon>Ornithinibacillus</taxon>
    </lineage>
</organism>
<dbReference type="InterPro" id="IPR036097">
    <property type="entry name" value="HisK_dim/P_sf"/>
</dbReference>
<feature type="transmembrane region" description="Helical" evidence="12">
    <location>
        <begin position="36"/>
        <end position="56"/>
    </location>
</feature>
<evidence type="ECO:0000256" key="1">
    <source>
        <dbReference type="ARBA" id="ARBA00000085"/>
    </source>
</evidence>
<keyword evidence="7" id="KW-0547">Nucleotide-binding</keyword>
<dbReference type="PRINTS" id="PR00344">
    <property type="entry name" value="BCTRLSENSOR"/>
</dbReference>
<dbReference type="GO" id="GO:0004721">
    <property type="term" value="F:phosphoprotein phosphatase activity"/>
    <property type="evidence" value="ECO:0007669"/>
    <property type="project" value="TreeGrafter"/>
</dbReference>
<reference evidence="16" key="1">
    <citation type="submission" date="2020-08" db="EMBL/GenBank/DDBJ databases">
        <title>Genome public.</title>
        <authorList>
            <person name="Liu C."/>
            <person name="Sun Q."/>
        </authorList>
    </citation>
    <scope>NUCLEOTIDE SEQUENCE</scope>
    <source>
        <strain evidence="16">BX22</strain>
    </source>
</reference>
<evidence type="ECO:0000256" key="7">
    <source>
        <dbReference type="ARBA" id="ARBA00022741"/>
    </source>
</evidence>
<evidence type="ECO:0000259" key="14">
    <source>
        <dbReference type="PROSITE" id="PS50112"/>
    </source>
</evidence>
<dbReference type="SUPFAM" id="SSF55785">
    <property type="entry name" value="PYP-like sensor domain (PAS domain)"/>
    <property type="match status" value="1"/>
</dbReference>
<dbReference type="SMART" id="SM00091">
    <property type="entry name" value="PAS"/>
    <property type="match status" value="1"/>
</dbReference>